<proteinExistence type="predicted"/>
<reference evidence="1" key="1">
    <citation type="submission" date="2013-04" db="EMBL/GenBank/DDBJ databases">
        <title>Comparative Genomics of Relapsing Fever Spirochetes.</title>
        <authorList>
            <person name="Schwan T.G."/>
            <person name="Raffel S.J."/>
            <person name="Porcella S.F."/>
            <person name="Martens C.A."/>
            <person name="Bruno D.P."/>
            <person name="Ricklefs S.M."/>
            <person name="Barbian K.B."/>
        </authorList>
    </citation>
    <scope>NUCLEOTIDE SEQUENCE</scope>
    <source>
        <strain evidence="1">YBT</strain>
        <plasmid evidence="1">unnamed</plasmid>
    </source>
</reference>
<organism evidence="1">
    <name type="scientific">Borrelia hermsii YBT</name>
    <dbReference type="NCBI Taxonomy" id="1313295"/>
    <lineage>
        <taxon>Bacteria</taxon>
        <taxon>Pseudomonadati</taxon>
        <taxon>Spirochaetota</taxon>
        <taxon>Spirochaetia</taxon>
        <taxon>Spirochaetales</taxon>
        <taxon>Borreliaceae</taxon>
        <taxon>Borrelia</taxon>
    </lineage>
</organism>
<evidence type="ECO:0000313" key="1">
    <source>
        <dbReference type="EMBL" id="AHH13474.1"/>
    </source>
</evidence>
<sequence length="34" mass="3929">MLETLSLKSLIRPLIFYPKTKNVLPKFKSPAIKL</sequence>
<geneLocation type="plasmid" evidence="1">
    <name>unnamed</name>
</geneLocation>
<keyword evidence="1" id="KW-0614">Plasmid</keyword>
<name>W5T2V5_BORHE</name>
<dbReference type="HOGENOM" id="CLU_3372439_0_0_12"/>
<dbReference type="EMBL" id="CP005738">
    <property type="protein sequence ID" value="AHH13474.1"/>
    <property type="molecule type" value="Genomic_DNA"/>
</dbReference>
<protein>
    <submittedName>
        <fullName evidence="1">Uncharacterized protein</fullName>
    </submittedName>
</protein>
<accession>W5T2V5</accession>
<gene>
    <name evidence="1" type="ORF">BHO_0900091</name>
</gene>
<dbReference type="AlphaFoldDB" id="W5T2V5"/>